<evidence type="ECO:0000256" key="2">
    <source>
        <dbReference type="ARBA" id="ARBA00023027"/>
    </source>
</evidence>
<feature type="domain" description="D-isomer specific 2-hydroxyacid dehydrogenase NAD-binding" evidence="3">
    <location>
        <begin position="105"/>
        <end position="275"/>
    </location>
</feature>
<dbReference type="SUPFAM" id="SSF52283">
    <property type="entry name" value="Formate/glycerate dehydrogenase catalytic domain-like"/>
    <property type="match status" value="1"/>
</dbReference>
<sequence length="310" mass="34320">MPDITIVVDCSDADFAHEICVALRQFPDVDAVLPDNQAAAEASYACCWYPHPQLLTRSPKLRLIQAASAGVDHLPSPVFTSEIPLCRVVDDSFRHGMFEYALWGILWFQRYFDRAVAHQRLQIWKCYPQRTAADYHIGIMGLGEIGGYIASQLVALGYRVSGWSRNEKQLRGVDGYHGQHQLEPFLNSLDVLVNVLPLTEQTCGILAEPLFNQLPRGAAVINCGRGEHMVSGDLLSALNSGHLSGAVLDVFPQEPLPQGDLLWAHPQVVITPHMASSASVDIIARQLLENIQRQNQGLPLHRAVNKQTGY</sequence>
<dbReference type="PANTHER" id="PTHR43333">
    <property type="entry name" value="2-HACID_DH_C DOMAIN-CONTAINING PROTEIN"/>
    <property type="match status" value="1"/>
</dbReference>
<dbReference type="AlphaFoldDB" id="A0AAN0S7T8"/>
<reference evidence="4 5" key="1">
    <citation type="submission" date="2014-09" db="EMBL/GenBank/DDBJ databases">
        <authorList>
            <person name="Chan K.-G."/>
        </authorList>
    </citation>
    <scope>NUCLEOTIDE SEQUENCE [LARGE SCALE GENOMIC DNA]</scope>
    <source>
        <strain evidence="4 5">M006</strain>
    </source>
</reference>
<keyword evidence="1" id="KW-0560">Oxidoreductase</keyword>
<dbReference type="RefSeq" id="WP_039293952.1">
    <property type="nucleotide sequence ID" value="NZ_CP009458.1"/>
</dbReference>
<dbReference type="GO" id="GO:0016491">
    <property type="term" value="F:oxidoreductase activity"/>
    <property type="evidence" value="ECO:0007669"/>
    <property type="project" value="UniProtKB-KW"/>
</dbReference>
<evidence type="ECO:0000259" key="3">
    <source>
        <dbReference type="Pfam" id="PF02826"/>
    </source>
</evidence>
<dbReference type="GO" id="GO:0051287">
    <property type="term" value="F:NAD binding"/>
    <property type="evidence" value="ECO:0007669"/>
    <property type="project" value="InterPro"/>
</dbReference>
<dbReference type="Gene3D" id="3.40.50.720">
    <property type="entry name" value="NAD(P)-binding Rossmann-like Domain"/>
    <property type="match status" value="2"/>
</dbReference>
<proteinExistence type="predicted"/>
<dbReference type="KEGG" id="cem:LH23_17890"/>
<evidence type="ECO:0000256" key="1">
    <source>
        <dbReference type="ARBA" id="ARBA00023002"/>
    </source>
</evidence>
<organism evidence="4 5">
    <name type="scientific">Cedecea neteri</name>
    <dbReference type="NCBI Taxonomy" id="158822"/>
    <lineage>
        <taxon>Bacteria</taxon>
        <taxon>Pseudomonadati</taxon>
        <taxon>Pseudomonadota</taxon>
        <taxon>Gammaproteobacteria</taxon>
        <taxon>Enterobacterales</taxon>
        <taxon>Enterobacteriaceae</taxon>
        <taxon>Cedecea</taxon>
    </lineage>
</organism>
<dbReference type="CDD" id="cd12164">
    <property type="entry name" value="GDH_like_2"/>
    <property type="match status" value="1"/>
</dbReference>
<gene>
    <name evidence="4" type="ORF">LH23_17890</name>
</gene>
<keyword evidence="2" id="KW-0520">NAD</keyword>
<protein>
    <submittedName>
        <fullName evidence="4">2-hydroxyacid dehydrogenase</fullName>
    </submittedName>
</protein>
<evidence type="ECO:0000313" key="5">
    <source>
        <dbReference type="Proteomes" id="UP000029516"/>
    </source>
</evidence>
<dbReference type="PANTHER" id="PTHR43333:SF1">
    <property type="entry name" value="D-ISOMER SPECIFIC 2-HYDROXYACID DEHYDROGENASE NAD-BINDING DOMAIN-CONTAINING PROTEIN"/>
    <property type="match status" value="1"/>
</dbReference>
<evidence type="ECO:0000313" key="4">
    <source>
        <dbReference type="EMBL" id="AIR62460.1"/>
    </source>
</evidence>
<dbReference type="EMBL" id="CP009458">
    <property type="protein sequence ID" value="AIR62460.1"/>
    <property type="molecule type" value="Genomic_DNA"/>
</dbReference>
<dbReference type="Pfam" id="PF02826">
    <property type="entry name" value="2-Hacid_dh_C"/>
    <property type="match status" value="1"/>
</dbReference>
<dbReference type="SUPFAM" id="SSF51735">
    <property type="entry name" value="NAD(P)-binding Rossmann-fold domains"/>
    <property type="match status" value="1"/>
</dbReference>
<accession>A0AAN0S7T8</accession>
<dbReference type="InterPro" id="IPR036291">
    <property type="entry name" value="NAD(P)-bd_dom_sf"/>
</dbReference>
<dbReference type="InterPro" id="IPR006140">
    <property type="entry name" value="D-isomer_DH_NAD-bd"/>
</dbReference>
<dbReference type="Proteomes" id="UP000029516">
    <property type="component" value="Chromosome"/>
</dbReference>
<name>A0AAN0S7T8_9ENTR</name>